<keyword evidence="1" id="KW-0863">Zinc-finger</keyword>
<keyword evidence="2" id="KW-0175">Coiled coil</keyword>
<dbReference type="PATRIC" id="fig|42253.5.peg.255"/>
<reference evidence="5 6" key="1">
    <citation type="journal article" date="2015" name="Proc. Natl. Acad. Sci. U.S.A.">
        <title>Expanded metabolic versatility of ubiquitous nitrite-oxidizing bacteria from the genus Nitrospira.</title>
        <authorList>
            <person name="Koch H."/>
            <person name="Lucker S."/>
            <person name="Albertsen M."/>
            <person name="Kitzinger K."/>
            <person name="Herbold C."/>
            <person name="Spieck E."/>
            <person name="Nielsen P.H."/>
            <person name="Wagner M."/>
            <person name="Daims H."/>
        </authorList>
    </citation>
    <scope>NUCLEOTIDE SEQUENCE [LARGE SCALE GENOMIC DNA]</scope>
    <source>
        <strain evidence="5 6">NSP M-1</strain>
    </source>
</reference>
<dbReference type="InterPro" id="IPR007527">
    <property type="entry name" value="Znf_SWIM"/>
</dbReference>
<accession>A0A0K2G7W1</accession>
<feature type="region of interest" description="Disordered" evidence="3">
    <location>
        <begin position="102"/>
        <end position="140"/>
    </location>
</feature>
<keyword evidence="1" id="KW-0479">Metal-binding</keyword>
<feature type="compositionally biased region" description="Polar residues" evidence="3">
    <location>
        <begin position="118"/>
        <end position="136"/>
    </location>
</feature>
<keyword evidence="6" id="KW-1185">Reference proteome</keyword>
<dbReference type="EMBL" id="CP011801">
    <property type="protein sequence ID" value="ALA56702.1"/>
    <property type="molecule type" value="Genomic_DNA"/>
</dbReference>
<keyword evidence="1" id="KW-0862">Zinc</keyword>
<dbReference type="STRING" id="42253.NITMOv2_0263"/>
<gene>
    <name evidence="5" type="ORF">NITMOv2_0263</name>
</gene>
<feature type="coiled-coil region" evidence="2">
    <location>
        <begin position="184"/>
        <end position="239"/>
    </location>
</feature>
<dbReference type="OrthoDB" id="9784722at2"/>
<dbReference type="KEGG" id="nmv:NITMOv2_0263"/>
<evidence type="ECO:0000259" key="4">
    <source>
        <dbReference type="PROSITE" id="PS50966"/>
    </source>
</evidence>
<evidence type="ECO:0000313" key="6">
    <source>
        <dbReference type="Proteomes" id="UP000069205"/>
    </source>
</evidence>
<evidence type="ECO:0000313" key="5">
    <source>
        <dbReference type="EMBL" id="ALA56702.1"/>
    </source>
</evidence>
<dbReference type="GO" id="GO:0008270">
    <property type="term" value="F:zinc ion binding"/>
    <property type="evidence" value="ECO:0007669"/>
    <property type="project" value="UniProtKB-KW"/>
</dbReference>
<evidence type="ECO:0000256" key="2">
    <source>
        <dbReference type="SAM" id="Coils"/>
    </source>
</evidence>
<dbReference type="PROSITE" id="PS50966">
    <property type="entry name" value="ZF_SWIM"/>
    <property type="match status" value="1"/>
</dbReference>
<name>A0A0K2G7W1_NITMO</name>
<evidence type="ECO:0000256" key="3">
    <source>
        <dbReference type="SAM" id="MobiDB-lite"/>
    </source>
</evidence>
<feature type="domain" description="SWIM-type" evidence="4">
    <location>
        <begin position="62"/>
        <end position="98"/>
    </location>
</feature>
<evidence type="ECO:0000256" key="1">
    <source>
        <dbReference type="PROSITE-ProRule" id="PRU00325"/>
    </source>
</evidence>
<dbReference type="Gene3D" id="1.10.287.1490">
    <property type="match status" value="1"/>
</dbReference>
<dbReference type="AlphaFoldDB" id="A0A0K2G7W1"/>
<proteinExistence type="predicted"/>
<protein>
    <recommendedName>
        <fullName evidence="4">SWIM-type domain-containing protein</fullName>
    </recommendedName>
</protein>
<organism evidence="5 6">
    <name type="scientific">Nitrospira moscoviensis</name>
    <dbReference type="NCBI Taxonomy" id="42253"/>
    <lineage>
        <taxon>Bacteria</taxon>
        <taxon>Pseudomonadati</taxon>
        <taxon>Nitrospirota</taxon>
        <taxon>Nitrospiria</taxon>
        <taxon>Nitrospirales</taxon>
        <taxon>Nitrospiraceae</taxon>
        <taxon>Nitrospira</taxon>
    </lineage>
</organism>
<dbReference type="Proteomes" id="UP000069205">
    <property type="component" value="Chromosome"/>
</dbReference>
<sequence>MRNKIPCSADRLGLLDPQMIQGVSEPSAFQIGHQYLTENRVRIVEADDAQISSAVIGNSGLYEQTIRLKDGHLISKCSCTLPEEPMCRHSIAVLLEYHRWAHPRQSRKPPESREAKPQPTTQTHPAGNAQASTTEASPPDVKLSEVMQFVEWLQPAMKAIEKGAPIPEAPKLHPGEVATWIQTIRNLEDRRRESEEVQVNLEADMRDREAYVGRLTQQLQASIAEAKAAQAASQDLQREVAMYKGMLAKVGELAGEVARYDTQIKAVAGDLLGKGAQLDKLAQSFKEVAEALKSAAKPHDSR</sequence>
<dbReference type="RefSeq" id="WP_053378150.1">
    <property type="nucleotide sequence ID" value="NZ_CP011801.1"/>
</dbReference>